<dbReference type="EMBL" id="JBBBZM010000010">
    <property type="protein sequence ID" value="KAL0639594.1"/>
    <property type="molecule type" value="Genomic_DNA"/>
</dbReference>
<proteinExistence type="predicted"/>
<evidence type="ECO:0000313" key="9">
    <source>
        <dbReference type="Proteomes" id="UP001447188"/>
    </source>
</evidence>
<dbReference type="Proteomes" id="UP001447188">
    <property type="component" value="Unassembled WGS sequence"/>
</dbReference>
<keyword evidence="4" id="KW-1133">Transmembrane helix</keyword>
<protein>
    <submittedName>
        <fullName evidence="8">Uncharacterized protein</fullName>
    </submittedName>
</protein>
<evidence type="ECO:0000256" key="4">
    <source>
        <dbReference type="ARBA" id="ARBA00022989"/>
    </source>
</evidence>
<sequence length="318" mass="35199">MGPTLPTAHGPQAPKRSNTFPLSNSSRQKARSTEAIIVPVSVHTLLTLAVVAVDNHTPANLGIPASIVPSLSIVVGLMLVFRNSSSYERYWGGRTGLQSIVNAVRNLSRSFLVCGPLEDDTDKMETEKVVKTLVAIMYAVKNHLRGNWEAMDFQPEYALLIPEGLHGHEAEGVGMALELSFVVERYIKRGAHKGAFNAPQSAMLNGQLNSIINAYGQMETIKLTPIPVCQQIHQKQVLALYCCILPFCLVDEMGWWTVPIITLICFTLYGIEGIGEELEDPFGYDRNDIKIDAIIEDARQEVLVLLEGWKKGSDEYYQ</sequence>
<dbReference type="Pfam" id="PF25539">
    <property type="entry name" value="Bestrophin_2"/>
    <property type="match status" value="1"/>
</dbReference>
<accession>A0ABR3GUM0</accession>
<evidence type="ECO:0000256" key="3">
    <source>
        <dbReference type="ARBA" id="ARBA00022692"/>
    </source>
</evidence>
<name>A0ABR3GUM0_9PEZI</name>
<comment type="subcellular location">
    <subcellularLocation>
        <location evidence="1">Membrane</location>
        <topology evidence="1">Multi-pass membrane protein</topology>
    </subcellularLocation>
</comment>
<gene>
    <name evidence="8" type="ORF">Q9L58_001423</name>
</gene>
<evidence type="ECO:0000256" key="2">
    <source>
        <dbReference type="ARBA" id="ARBA00022448"/>
    </source>
</evidence>
<evidence type="ECO:0000256" key="6">
    <source>
        <dbReference type="ARBA" id="ARBA00023136"/>
    </source>
</evidence>
<dbReference type="PANTHER" id="PTHR33281:SF16">
    <property type="match status" value="1"/>
</dbReference>
<keyword evidence="3" id="KW-0812">Transmembrane</keyword>
<comment type="caution">
    <text evidence="8">The sequence shown here is derived from an EMBL/GenBank/DDBJ whole genome shotgun (WGS) entry which is preliminary data.</text>
</comment>
<keyword evidence="6" id="KW-0472">Membrane</keyword>
<evidence type="ECO:0000256" key="7">
    <source>
        <dbReference type="SAM" id="MobiDB-lite"/>
    </source>
</evidence>
<evidence type="ECO:0000256" key="1">
    <source>
        <dbReference type="ARBA" id="ARBA00004141"/>
    </source>
</evidence>
<evidence type="ECO:0000256" key="5">
    <source>
        <dbReference type="ARBA" id="ARBA00023065"/>
    </source>
</evidence>
<keyword evidence="9" id="KW-1185">Reference proteome</keyword>
<dbReference type="PANTHER" id="PTHR33281">
    <property type="entry name" value="UPF0187 PROTEIN YNEE"/>
    <property type="match status" value="1"/>
</dbReference>
<feature type="region of interest" description="Disordered" evidence="7">
    <location>
        <begin position="1"/>
        <end position="27"/>
    </location>
</feature>
<keyword evidence="5" id="KW-0406">Ion transport</keyword>
<feature type="compositionally biased region" description="Polar residues" evidence="7">
    <location>
        <begin position="15"/>
        <end position="27"/>
    </location>
</feature>
<evidence type="ECO:0000313" key="8">
    <source>
        <dbReference type="EMBL" id="KAL0639594.1"/>
    </source>
</evidence>
<reference evidence="8 9" key="1">
    <citation type="submission" date="2024-02" db="EMBL/GenBank/DDBJ databases">
        <title>Discinaceae phylogenomics.</title>
        <authorList>
            <person name="Dirks A.C."/>
            <person name="James T.Y."/>
        </authorList>
    </citation>
    <scope>NUCLEOTIDE SEQUENCE [LARGE SCALE GENOMIC DNA]</scope>
    <source>
        <strain evidence="8 9">ACD0624</strain>
    </source>
</reference>
<keyword evidence="2" id="KW-0813">Transport</keyword>
<organism evidence="8 9">
    <name type="scientific">Discina gigas</name>
    <dbReference type="NCBI Taxonomy" id="1032678"/>
    <lineage>
        <taxon>Eukaryota</taxon>
        <taxon>Fungi</taxon>
        <taxon>Dikarya</taxon>
        <taxon>Ascomycota</taxon>
        <taxon>Pezizomycotina</taxon>
        <taxon>Pezizomycetes</taxon>
        <taxon>Pezizales</taxon>
        <taxon>Discinaceae</taxon>
        <taxon>Discina</taxon>
    </lineage>
</organism>
<dbReference type="InterPro" id="IPR044669">
    <property type="entry name" value="YneE/VCCN1/2-like"/>
</dbReference>